<evidence type="ECO:0000256" key="1">
    <source>
        <dbReference type="SAM" id="MobiDB-lite"/>
    </source>
</evidence>
<gene>
    <name evidence="2" type="ORF">EVAR_81954_1</name>
</gene>
<dbReference type="AlphaFoldDB" id="A0A4C1ZHR8"/>
<name>A0A4C1ZHR8_EUMVA</name>
<dbReference type="Proteomes" id="UP000299102">
    <property type="component" value="Unassembled WGS sequence"/>
</dbReference>
<proteinExistence type="predicted"/>
<accession>A0A4C1ZHR8</accession>
<feature type="compositionally biased region" description="Low complexity" evidence="1">
    <location>
        <begin position="235"/>
        <end position="246"/>
    </location>
</feature>
<reference evidence="2 3" key="1">
    <citation type="journal article" date="2019" name="Commun. Biol.">
        <title>The bagworm genome reveals a unique fibroin gene that provides high tensile strength.</title>
        <authorList>
            <person name="Kono N."/>
            <person name="Nakamura H."/>
            <person name="Ohtoshi R."/>
            <person name="Tomita M."/>
            <person name="Numata K."/>
            <person name="Arakawa K."/>
        </authorList>
    </citation>
    <scope>NUCLEOTIDE SEQUENCE [LARGE SCALE GENOMIC DNA]</scope>
</reference>
<organism evidence="2 3">
    <name type="scientific">Eumeta variegata</name>
    <name type="common">Bagworm moth</name>
    <name type="synonym">Eumeta japonica</name>
    <dbReference type="NCBI Taxonomy" id="151549"/>
    <lineage>
        <taxon>Eukaryota</taxon>
        <taxon>Metazoa</taxon>
        <taxon>Ecdysozoa</taxon>
        <taxon>Arthropoda</taxon>
        <taxon>Hexapoda</taxon>
        <taxon>Insecta</taxon>
        <taxon>Pterygota</taxon>
        <taxon>Neoptera</taxon>
        <taxon>Endopterygota</taxon>
        <taxon>Lepidoptera</taxon>
        <taxon>Glossata</taxon>
        <taxon>Ditrysia</taxon>
        <taxon>Tineoidea</taxon>
        <taxon>Psychidae</taxon>
        <taxon>Oiketicinae</taxon>
        <taxon>Eumeta</taxon>
    </lineage>
</organism>
<comment type="caution">
    <text evidence="2">The sequence shown here is derived from an EMBL/GenBank/DDBJ whole genome shotgun (WGS) entry which is preliminary data.</text>
</comment>
<keyword evidence="3" id="KW-1185">Reference proteome</keyword>
<feature type="region of interest" description="Disordered" evidence="1">
    <location>
        <begin position="235"/>
        <end position="255"/>
    </location>
</feature>
<protein>
    <submittedName>
        <fullName evidence="2">Uncharacterized protein</fullName>
    </submittedName>
</protein>
<dbReference type="EMBL" id="BGZK01001805">
    <property type="protein sequence ID" value="GBP86654.1"/>
    <property type="molecule type" value="Genomic_DNA"/>
</dbReference>
<evidence type="ECO:0000313" key="3">
    <source>
        <dbReference type="Proteomes" id="UP000299102"/>
    </source>
</evidence>
<evidence type="ECO:0000313" key="2">
    <source>
        <dbReference type="EMBL" id="GBP86654.1"/>
    </source>
</evidence>
<sequence>MVRSLYNKSRKLTHAPCRTPHRVSPAVRHIEWVQYTSSTRSVESLVLGMFRQIRCSITPAGWPPTGDVTAQPPTGDVTEQPPQEAVLLPVNYFDNKKLTVRQETSCQSSFITPPETSLRSQPALAGGVRSQRLNHASRSTERSVPFNQDHQSIARDRIESYPFSSKTTVLAVCPRRCAADAHQSGGAPQGNAGADRLLDDTVIGPATTRRAGGSTAAKSRRPGGRCYWLLPQVESLPRSSKWPSSSAAVREEEQV</sequence>